<comment type="caution">
    <text evidence="2">The sequence shown here is derived from an EMBL/GenBank/DDBJ whole genome shotgun (WGS) entry which is preliminary data.</text>
</comment>
<evidence type="ECO:0000313" key="2">
    <source>
        <dbReference type="EMBL" id="PQM44567.1"/>
    </source>
</evidence>
<name>A0A2S8BD21_9MYCO</name>
<reference evidence="2 3" key="1">
    <citation type="journal article" date="2017" name="Int. J. Syst. Evol. Microbiol.">
        <title>Mycobacterium talmoniae sp. nov., a slowly growing mycobacterium isolated from human respiratory samples.</title>
        <authorList>
            <person name="Davidson R.M."/>
            <person name="DeGroote M.A."/>
            <person name="Marola J.L."/>
            <person name="Buss S."/>
            <person name="Jones V."/>
            <person name="McNeil M.R."/>
            <person name="Freifeld A.G."/>
            <person name="Elaine Epperson L."/>
            <person name="Hasan N.A."/>
            <person name="Jackson M."/>
            <person name="Iwen P.C."/>
            <person name="Salfinger M."/>
            <person name="Strong M."/>
        </authorList>
    </citation>
    <scope>NUCLEOTIDE SEQUENCE [LARGE SCALE GENOMIC DNA]</scope>
    <source>
        <strain evidence="2 3">ATCC BAA-2683</strain>
    </source>
</reference>
<keyword evidence="1" id="KW-0472">Membrane</keyword>
<evidence type="ECO:0000313" key="3">
    <source>
        <dbReference type="Proteomes" id="UP000238296"/>
    </source>
</evidence>
<proteinExistence type="predicted"/>
<accession>A0A2S8BD21</accession>
<dbReference type="Proteomes" id="UP000238296">
    <property type="component" value="Unassembled WGS sequence"/>
</dbReference>
<sequence length="385" mass="39015">MQLALRPYVTAGVALAGASMIVVTPVTMPLPHVQMPQIQLAADTGLGAIGDVLGTLEQDASQAMGGVFGGGLQSLSLPSLSLPLLGDALTGNAAPDAFVNPITTWIDVLTAAGTNLSKLGETFLADPAPILEQFITNQIGYAQVIAGAGQTLVTGVADQLSKLPAALQTAFTDFGSGDISKGLLAMWQWFLLTALQLIGPINTIYTNVIDPMVDHFANLVHTFGNQLLLAGIGLLQPLFGTFVIAPGEIGDSIAQALGSGDFLTAFSDILNAPATLTGALLNGISAPDIGSATGLLSDPGGTIALLLQIRDTLADALATTTVSPTLAGLAADLLGGQTADAIPMDFSAFLNAFDLGGALDLSQFGGLADLAAIPGEIASALLNIF</sequence>
<dbReference type="AlphaFoldDB" id="A0A2S8BD21"/>
<keyword evidence="1" id="KW-1133">Transmembrane helix</keyword>
<evidence type="ECO:0000256" key="1">
    <source>
        <dbReference type="SAM" id="Phobius"/>
    </source>
</evidence>
<organism evidence="2 3">
    <name type="scientific">Mycobacterium talmoniae</name>
    <dbReference type="NCBI Taxonomy" id="1858794"/>
    <lineage>
        <taxon>Bacteria</taxon>
        <taxon>Bacillati</taxon>
        <taxon>Actinomycetota</taxon>
        <taxon>Actinomycetes</taxon>
        <taxon>Mycobacteriales</taxon>
        <taxon>Mycobacteriaceae</taxon>
        <taxon>Mycobacterium</taxon>
    </lineage>
</organism>
<gene>
    <name evidence="2" type="ORF">C1Y40_05275</name>
</gene>
<protein>
    <submittedName>
        <fullName evidence="2">PE-PGRS family protein PE_PGRS30</fullName>
    </submittedName>
</protein>
<dbReference type="EMBL" id="PPEA01000766">
    <property type="protein sequence ID" value="PQM44567.1"/>
    <property type="molecule type" value="Genomic_DNA"/>
</dbReference>
<keyword evidence="1" id="KW-0812">Transmembrane</keyword>
<feature type="transmembrane region" description="Helical" evidence="1">
    <location>
        <begin position="7"/>
        <end position="28"/>
    </location>
</feature>